<dbReference type="Proteomes" id="UP000270094">
    <property type="component" value="Unassembled WGS sequence"/>
</dbReference>
<organism evidence="2 3">
    <name type="scientific">Strongylus vulgaris</name>
    <name type="common">Blood worm</name>
    <dbReference type="NCBI Taxonomy" id="40348"/>
    <lineage>
        <taxon>Eukaryota</taxon>
        <taxon>Metazoa</taxon>
        <taxon>Ecdysozoa</taxon>
        <taxon>Nematoda</taxon>
        <taxon>Chromadorea</taxon>
        <taxon>Rhabditida</taxon>
        <taxon>Rhabditina</taxon>
        <taxon>Rhabditomorpha</taxon>
        <taxon>Strongyloidea</taxon>
        <taxon>Strongylidae</taxon>
        <taxon>Strongylus</taxon>
    </lineage>
</organism>
<reference evidence="2 3" key="1">
    <citation type="submission" date="2018-11" db="EMBL/GenBank/DDBJ databases">
        <authorList>
            <consortium name="Pathogen Informatics"/>
        </authorList>
    </citation>
    <scope>NUCLEOTIDE SEQUENCE [LARGE SCALE GENOMIC DNA]</scope>
</reference>
<gene>
    <name evidence="2" type="ORF">SVUK_LOCUS4310</name>
</gene>
<feature type="region of interest" description="Disordered" evidence="1">
    <location>
        <begin position="1"/>
        <end position="21"/>
    </location>
</feature>
<protein>
    <submittedName>
        <fullName evidence="2">Uncharacterized protein</fullName>
    </submittedName>
</protein>
<dbReference type="AlphaFoldDB" id="A0A3P7KPQ1"/>
<name>A0A3P7KPQ1_STRVU</name>
<evidence type="ECO:0000256" key="1">
    <source>
        <dbReference type="SAM" id="MobiDB-lite"/>
    </source>
</evidence>
<proteinExistence type="predicted"/>
<keyword evidence="3" id="KW-1185">Reference proteome</keyword>
<dbReference type="EMBL" id="UYYB01011790">
    <property type="protein sequence ID" value="VDM69312.1"/>
    <property type="molecule type" value="Genomic_DNA"/>
</dbReference>
<accession>A0A3P7KPQ1</accession>
<sequence>MKDLSSHVPNISKESWENRPSAKGGLRVEVLLGIVRHTLAWTEVVGDFQLSDLITG</sequence>
<evidence type="ECO:0000313" key="3">
    <source>
        <dbReference type="Proteomes" id="UP000270094"/>
    </source>
</evidence>
<evidence type="ECO:0000313" key="2">
    <source>
        <dbReference type="EMBL" id="VDM69312.1"/>
    </source>
</evidence>